<evidence type="ECO:0000256" key="12">
    <source>
        <dbReference type="ARBA" id="ARBA00022842"/>
    </source>
</evidence>
<dbReference type="Gene3D" id="3.40.50.10190">
    <property type="entry name" value="BRCT domain"/>
    <property type="match status" value="2"/>
</dbReference>
<dbReference type="Gene3D" id="2.40.50.140">
    <property type="entry name" value="Nucleic acid-binding proteins"/>
    <property type="match status" value="1"/>
</dbReference>
<evidence type="ECO:0000256" key="6">
    <source>
        <dbReference type="ARBA" id="ARBA00022598"/>
    </source>
</evidence>
<dbReference type="CDD" id="cd07968">
    <property type="entry name" value="OBF_DNA_ligase_IV"/>
    <property type="match status" value="1"/>
</dbReference>
<evidence type="ECO:0000313" key="22">
    <source>
        <dbReference type="EMBL" id="TGZ48400.1"/>
    </source>
</evidence>
<keyword evidence="11" id="KW-0067">ATP-binding</keyword>
<proteinExistence type="inferred from homology"/>
<dbReference type="SUPFAM" id="SSF56091">
    <property type="entry name" value="DNA ligase/mRNA capping enzyme, catalytic domain"/>
    <property type="match status" value="1"/>
</dbReference>
<dbReference type="GO" id="GO:0046872">
    <property type="term" value="F:metal ion binding"/>
    <property type="evidence" value="ECO:0007669"/>
    <property type="project" value="UniProtKB-KW"/>
</dbReference>
<evidence type="ECO:0000256" key="18">
    <source>
        <dbReference type="ARBA" id="ARBA00034003"/>
    </source>
</evidence>
<dbReference type="InterPro" id="IPR029710">
    <property type="entry name" value="LIG4"/>
</dbReference>
<dbReference type="PANTHER" id="PTHR45997:SF1">
    <property type="entry name" value="DNA LIGASE 4"/>
    <property type="match status" value="1"/>
</dbReference>
<feature type="domain" description="BRCT" evidence="21">
    <location>
        <begin position="662"/>
        <end position="752"/>
    </location>
</feature>
<keyword evidence="7" id="KW-0479">Metal-binding</keyword>
<dbReference type="Pfam" id="PF01068">
    <property type="entry name" value="DNA_ligase_A_M"/>
    <property type="match status" value="1"/>
</dbReference>
<accession>A0A4S2KGQ4</accession>
<dbReference type="AlphaFoldDB" id="A0A4S2KGQ4"/>
<dbReference type="CDD" id="cd07903">
    <property type="entry name" value="Adenylation_DNA_ligase_IV"/>
    <property type="match status" value="1"/>
</dbReference>
<keyword evidence="23" id="KW-1185">Reference proteome</keyword>
<keyword evidence="14" id="KW-0234">DNA repair</keyword>
<dbReference type="Pfam" id="PF04675">
    <property type="entry name" value="DNA_ligase_A_N"/>
    <property type="match status" value="1"/>
</dbReference>
<dbReference type="GO" id="GO:0003677">
    <property type="term" value="F:DNA binding"/>
    <property type="evidence" value="ECO:0007669"/>
    <property type="project" value="InterPro"/>
</dbReference>
<evidence type="ECO:0000256" key="11">
    <source>
        <dbReference type="ARBA" id="ARBA00022840"/>
    </source>
</evidence>
<keyword evidence="6 22" id="KW-0436">Ligase</keyword>
<dbReference type="Gene3D" id="1.10.3260.10">
    <property type="entry name" value="DNA ligase, ATP-dependent, N-terminal domain"/>
    <property type="match status" value="1"/>
</dbReference>
<dbReference type="Proteomes" id="UP000310200">
    <property type="component" value="Unassembled WGS sequence"/>
</dbReference>
<dbReference type="GO" id="GO:0005958">
    <property type="term" value="C:DNA-dependent protein kinase-DNA ligase 4 complex"/>
    <property type="evidence" value="ECO:0007669"/>
    <property type="project" value="TreeGrafter"/>
</dbReference>
<comment type="catalytic activity">
    <reaction evidence="18">
        <text>ATP + (deoxyribonucleotide)n-3'-hydroxyl + 5'-phospho-(deoxyribonucleotide)m = (deoxyribonucleotide)n+m + AMP + diphosphate.</text>
        <dbReference type="EC" id="6.5.1.1"/>
    </reaction>
</comment>
<evidence type="ECO:0000256" key="1">
    <source>
        <dbReference type="ARBA" id="ARBA00001946"/>
    </source>
</evidence>
<feature type="domain" description="BRCT" evidence="21">
    <location>
        <begin position="846"/>
        <end position="909"/>
    </location>
</feature>
<dbReference type="EC" id="6.5.1.1" evidence="4"/>
<keyword evidence="15" id="KW-0539">Nucleus</keyword>
<evidence type="ECO:0000256" key="4">
    <source>
        <dbReference type="ARBA" id="ARBA00012727"/>
    </source>
</evidence>
<comment type="subcellular location">
    <subcellularLocation>
        <location evidence="2">Nucleus</location>
    </subcellularLocation>
</comment>
<evidence type="ECO:0000256" key="16">
    <source>
        <dbReference type="ARBA" id="ARBA00030676"/>
    </source>
</evidence>
<dbReference type="InterPro" id="IPR044125">
    <property type="entry name" value="Adenylation_DNA_ligase_IV"/>
</dbReference>
<evidence type="ECO:0000256" key="8">
    <source>
        <dbReference type="ARBA" id="ARBA00022737"/>
    </source>
</evidence>
<dbReference type="InterPro" id="IPR001357">
    <property type="entry name" value="BRCT_dom"/>
</dbReference>
<feature type="domain" description="ATP-dependent DNA ligase family profile" evidence="20">
    <location>
        <begin position="366"/>
        <end position="501"/>
    </location>
</feature>
<sequence>MYDEKEFHLLRDTRIMTTDLEAKIEFKHVCDTLEGIAKAHEVKKKEQILQTFIDECRNIGDKLKVEYPESDVSLYPILRLILPNLERQRGPHNLKQASLANLYAHVYGFARNSDSYKKLANYRECTPGEFVGNDFADRAYYVLDKKLPRRGTGFTIARINAFLDAISERNVTMQQKVETFRVLFRQITGFEMKWLTRIVLKDLRLGIGTQRILHIYHPDANDKFLVTNDLREICNQLYDPKIKLKCGIRLFSHFKPMLLERCNIENIGKLFRDNDLYYVQTKYDGERSQLHMKDGTFKYFTRRGYDITNNSGYGKTGSSGFLTAVFTRCLNPTCHSFILDGELMAWHKEKRIFGTKGMNLDVKHLSASSRHQPCFVAFDVILHNNVLLVDTPYKERLKLLNDIFTEEEGSLIVCRSTLISNREELIETFNTCLRNNEEGLVVKKYNMKYKPNIRDGSGCYKIKAEYSDNLVQDIDLIILGGYYGEGKYTGIIKSFMMGVAVPANNEGENPSQFLSIVSVSTGIKDETLRHLQTKLTPYWIKEHPENIIGPKGNQPDVWIHPEHSIILTIRATEMVRSNDYPTGYSLRFPRVVNVRTDKPWYSPCTTVELLSLIKDGGMIQKLTKREATLYDIDQVPVSKLQKTRQSRSKSREHDMYNKRVVPLTRLLDRKEICVINGTDELPKEQIEEILQQHSAKIVQNPMNTTFCVIVGNNRTIRGKEVINSQKYDVVTLDWFKRVTTQSDWASLDNFLPWELLCSRDSTRHKVAENYDEYYDNFFVDADEESLKRSLGKMTILELADNQFTSEQEKEMDKELFGSTSPYSLFRDIRGFFANRSCSAKFKFRFMSGTVKDNIDDSVTHAFVEDTSETSTIVRNVNAHEQTSIKIVKCKWIEECFQNGRICEITDYLIDY</sequence>
<dbReference type="PROSITE" id="PS50160">
    <property type="entry name" value="DNA_LIGASE_A3"/>
    <property type="match status" value="1"/>
</dbReference>
<dbReference type="PANTHER" id="PTHR45997">
    <property type="entry name" value="DNA LIGASE 4"/>
    <property type="match status" value="1"/>
</dbReference>
<dbReference type="STRING" id="300112.A0A4S2KGQ4"/>
<dbReference type="GO" id="GO:0003910">
    <property type="term" value="F:DNA ligase (ATP) activity"/>
    <property type="evidence" value="ECO:0007669"/>
    <property type="project" value="UniProtKB-EC"/>
</dbReference>
<organism evidence="22 23">
    <name type="scientific">Temnothorax longispinosus</name>
    <dbReference type="NCBI Taxonomy" id="300112"/>
    <lineage>
        <taxon>Eukaryota</taxon>
        <taxon>Metazoa</taxon>
        <taxon>Ecdysozoa</taxon>
        <taxon>Arthropoda</taxon>
        <taxon>Hexapoda</taxon>
        <taxon>Insecta</taxon>
        <taxon>Pterygota</taxon>
        <taxon>Neoptera</taxon>
        <taxon>Endopterygota</taxon>
        <taxon>Hymenoptera</taxon>
        <taxon>Apocrita</taxon>
        <taxon>Aculeata</taxon>
        <taxon>Formicoidea</taxon>
        <taxon>Formicidae</taxon>
        <taxon>Myrmicinae</taxon>
        <taxon>Temnothorax</taxon>
    </lineage>
</organism>
<dbReference type="InterPro" id="IPR021536">
    <property type="entry name" value="DNA_ligase_IV_dom"/>
</dbReference>
<evidence type="ECO:0000256" key="10">
    <source>
        <dbReference type="ARBA" id="ARBA00022763"/>
    </source>
</evidence>
<evidence type="ECO:0000256" key="5">
    <source>
        <dbReference type="ARBA" id="ARBA00022073"/>
    </source>
</evidence>
<evidence type="ECO:0000259" key="21">
    <source>
        <dbReference type="PROSITE" id="PS50172"/>
    </source>
</evidence>
<reference evidence="22 23" key="1">
    <citation type="journal article" date="2019" name="Philos. Trans. R. Soc. Lond., B, Biol. Sci.">
        <title>Ant behaviour and brain gene expression of defending hosts depend on the ecological success of the intruding social parasite.</title>
        <authorList>
            <person name="Kaur R."/>
            <person name="Stoldt M."/>
            <person name="Jongepier E."/>
            <person name="Feldmeyer B."/>
            <person name="Menzel F."/>
            <person name="Bornberg-Bauer E."/>
            <person name="Foitzik S."/>
        </authorList>
    </citation>
    <scope>NUCLEOTIDE SEQUENCE [LARGE SCALE GENOMIC DNA]</scope>
    <source>
        <tissue evidence="22">Whole body</tissue>
    </source>
</reference>
<dbReference type="InterPro" id="IPR036599">
    <property type="entry name" value="DNA_ligase_N_sf"/>
</dbReference>
<keyword evidence="9" id="KW-0547">Nucleotide-binding</keyword>
<dbReference type="GO" id="GO:0032807">
    <property type="term" value="C:DNA ligase IV complex"/>
    <property type="evidence" value="ECO:0007669"/>
    <property type="project" value="TreeGrafter"/>
</dbReference>
<dbReference type="Pfam" id="PF04679">
    <property type="entry name" value="DNA_ligase_A_C"/>
    <property type="match status" value="1"/>
</dbReference>
<comment type="cofactor">
    <cofactor evidence="1">
        <name>Mg(2+)</name>
        <dbReference type="ChEBI" id="CHEBI:18420"/>
    </cofactor>
</comment>
<dbReference type="GO" id="GO:0006297">
    <property type="term" value="P:nucleotide-excision repair, DNA gap filling"/>
    <property type="evidence" value="ECO:0007669"/>
    <property type="project" value="TreeGrafter"/>
</dbReference>
<keyword evidence="12" id="KW-0460">Magnesium</keyword>
<evidence type="ECO:0000256" key="9">
    <source>
        <dbReference type="ARBA" id="ARBA00022741"/>
    </source>
</evidence>
<comment type="similarity">
    <text evidence="3 19">Belongs to the ATP-dependent DNA ligase family.</text>
</comment>
<evidence type="ECO:0000313" key="23">
    <source>
        <dbReference type="Proteomes" id="UP000310200"/>
    </source>
</evidence>
<evidence type="ECO:0000256" key="2">
    <source>
        <dbReference type="ARBA" id="ARBA00004123"/>
    </source>
</evidence>
<evidence type="ECO:0000256" key="15">
    <source>
        <dbReference type="ARBA" id="ARBA00023242"/>
    </source>
</evidence>
<evidence type="ECO:0000256" key="19">
    <source>
        <dbReference type="RuleBase" id="RU004196"/>
    </source>
</evidence>
<dbReference type="SUPFAM" id="SSF117018">
    <property type="entry name" value="ATP-dependent DNA ligase DNA-binding domain"/>
    <property type="match status" value="1"/>
</dbReference>
<dbReference type="PROSITE" id="PS50172">
    <property type="entry name" value="BRCT"/>
    <property type="match status" value="2"/>
</dbReference>
<dbReference type="SUPFAM" id="SSF52113">
    <property type="entry name" value="BRCT domain"/>
    <property type="match status" value="2"/>
</dbReference>
<dbReference type="Pfam" id="PF11411">
    <property type="entry name" value="DNA_ligase_IV"/>
    <property type="match status" value="1"/>
</dbReference>
<dbReference type="GO" id="GO:0006310">
    <property type="term" value="P:DNA recombination"/>
    <property type="evidence" value="ECO:0007669"/>
    <property type="project" value="UniProtKB-KW"/>
</dbReference>
<evidence type="ECO:0000256" key="3">
    <source>
        <dbReference type="ARBA" id="ARBA00007572"/>
    </source>
</evidence>
<name>A0A4S2KGQ4_9HYME</name>
<protein>
    <recommendedName>
        <fullName evidence="5">DNA ligase 4</fullName>
        <ecNumber evidence="4">6.5.1.1</ecNumber>
    </recommendedName>
    <alternativeName>
        <fullName evidence="17">DNA ligase IV</fullName>
    </alternativeName>
    <alternativeName>
        <fullName evidence="16">Polydeoxyribonucleotide synthase [ATP] 4</fullName>
    </alternativeName>
</protein>
<evidence type="ECO:0000259" key="20">
    <source>
        <dbReference type="PROSITE" id="PS50160"/>
    </source>
</evidence>
<dbReference type="GO" id="GO:0005524">
    <property type="term" value="F:ATP binding"/>
    <property type="evidence" value="ECO:0007669"/>
    <property type="project" value="UniProtKB-KW"/>
</dbReference>
<dbReference type="SUPFAM" id="SSF50249">
    <property type="entry name" value="Nucleic acid-binding proteins"/>
    <property type="match status" value="1"/>
</dbReference>
<keyword evidence="8" id="KW-0677">Repeat</keyword>
<gene>
    <name evidence="22" type="ORF">DBV15_02794</name>
</gene>
<evidence type="ECO:0000256" key="13">
    <source>
        <dbReference type="ARBA" id="ARBA00023172"/>
    </source>
</evidence>
<dbReference type="GO" id="GO:0071897">
    <property type="term" value="P:DNA biosynthetic process"/>
    <property type="evidence" value="ECO:0007669"/>
    <property type="project" value="InterPro"/>
</dbReference>
<evidence type="ECO:0000256" key="7">
    <source>
        <dbReference type="ARBA" id="ARBA00022723"/>
    </source>
</evidence>
<dbReference type="InterPro" id="IPR036420">
    <property type="entry name" value="BRCT_dom_sf"/>
</dbReference>
<dbReference type="Gene3D" id="3.30.470.30">
    <property type="entry name" value="DNA ligase/mRNA capping enzyme"/>
    <property type="match status" value="1"/>
</dbReference>
<dbReference type="InterPro" id="IPR012308">
    <property type="entry name" value="DNA_ligase_ATP-dep_N"/>
</dbReference>
<dbReference type="NCBIfam" id="TIGR00574">
    <property type="entry name" value="dnl1"/>
    <property type="match status" value="1"/>
</dbReference>
<evidence type="ECO:0000256" key="17">
    <source>
        <dbReference type="ARBA" id="ARBA00031942"/>
    </source>
</evidence>
<keyword evidence="13" id="KW-0233">DNA recombination</keyword>
<dbReference type="GO" id="GO:0006303">
    <property type="term" value="P:double-strand break repair via nonhomologous end joining"/>
    <property type="evidence" value="ECO:0007669"/>
    <property type="project" value="TreeGrafter"/>
</dbReference>
<dbReference type="InterPro" id="IPR012309">
    <property type="entry name" value="DNA_ligase_ATP-dep_C"/>
</dbReference>
<dbReference type="InterPro" id="IPR012310">
    <property type="entry name" value="DNA_ligase_ATP-dep_cent"/>
</dbReference>
<keyword evidence="10" id="KW-0227">DNA damage</keyword>
<evidence type="ECO:0000256" key="14">
    <source>
        <dbReference type="ARBA" id="ARBA00023204"/>
    </source>
</evidence>
<dbReference type="InterPro" id="IPR012340">
    <property type="entry name" value="NA-bd_OB-fold"/>
</dbReference>
<comment type="caution">
    <text evidence="22">The sequence shown here is derived from an EMBL/GenBank/DDBJ whole genome shotgun (WGS) entry which is preliminary data.</text>
</comment>
<dbReference type="Pfam" id="PF00533">
    <property type="entry name" value="BRCT"/>
    <property type="match status" value="1"/>
</dbReference>
<dbReference type="InterPro" id="IPR000977">
    <property type="entry name" value="DNA_ligase_ATP-dep"/>
</dbReference>
<dbReference type="EMBL" id="QBLH01002486">
    <property type="protein sequence ID" value="TGZ48400.1"/>
    <property type="molecule type" value="Genomic_DNA"/>
</dbReference>